<dbReference type="Pfam" id="PF13086">
    <property type="entry name" value="AAA_11"/>
    <property type="match status" value="1"/>
</dbReference>
<dbReference type="Proteomes" id="UP000233551">
    <property type="component" value="Unassembled WGS sequence"/>
</dbReference>
<reference evidence="4" key="2">
    <citation type="submission" date="2017-06" db="EMBL/GenBank/DDBJ databases">
        <title>The pomegranate genome and the genomics of punicalagin biosynthesis.</title>
        <authorList>
            <person name="Xu C."/>
        </authorList>
    </citation>
    <scope>NUCLEOTIDE SEQUENCE [LARGE SCALE GENOMIC DNA]</scope>
    <source>
        <tissue evidence="4">Fresh leaf</tissue>
    </source>
</reference>
<gene>
    <name evidence="4" type="ORF">CDL15_Pgr026133</name>
    <name evidence="5" type="ORF">CRG98_011036</name>
</gene>
<dbReference type="PANTHER" id="PTHR45418">
    <property type="entry name" value="CANCER/TESTIS ANTIGEN 55"/>
    <property type="match status" value="1"/>
</dbReference>
<reference evidence="6" key="1">
    <citation type="journal article" date="2017" name="Plant J.">
        <title>The pomegranate (Punica granatum L.) genome and the genomics of punicalagin biosynthesis.</title>
        <authorList>
            <person name="Qin G."/>
            <person name="Xu C."/>
            <person name="Ming R."/>
            <person name="Tang H."/>
            <person name="Guyot R."/>
            <person name="Kramer E.M."/>
            <person name="Hu Y."/>
            <person name="Yi X."/>
            <person name="Qi Y."/>
            <person name="Xu X."/>
            <person name="Gao Z."/>
            <person name="Pan H."/>
            <person name="Jian J."/>
            <person name="Tian Y."/>
            <person name="Yue Z."/>
            <person name="Xu Y."/>
        </authorList>
    </citation>
    <scope>NUCLEOTIDE SEQUENCE [LARGE SCALE GENOMIC DNA]</scope>
    <source>
        <strain evidence="6">cv. Dabenzi</strain>
    </source>
</reference>
<dbReference type="EMBL" id="PGOL01000548">
    <property type="protein sequence ID" value="PKI68550.1"/>
    <property type="molecule type" value="Genomic_DNA"/>
</dbReference>
<feature type="domain" description="DNA2/NAM7 helicase helicase" evidence="3">
    <location>
        <begin position="9"/>
        <end position="76"/>
    </location>
</feature>
<dbReference type="InterPro" id="IPR041677">
    <property type="entry name" value="DNA2/NAM7_AAA_11"/>
</dbReference>
<evidence type="ECO:0000259" key="3">
    <source>
        <dbReference type="Pfam" id="PF13086"/>
    </source>
</evidence>
<name>A0A218WCM8_PUNGR</name>
<accession>A0A218WCM8</accession>
<comment type="caution">
    <text evidence="4">The sequence shown here is derived from an EMBL/GenBank/DDBJ whole genome shotgun (WGS) entry which is preliminary data.</text>
</comment>
<evidence type="ECO:0000256" key="2">
    <source>
        <dbReference type="ARBA" id="ARBA00022490"/>
    </source>
</evidence>
<evidence type="ECO:0000313" key="6">
    <source>
        <dbReference type="Proteomes" id="UP000197138"/>
    </source>
</evidence>
<protein>
    <recommendedName>
        <fullName evidence="3">DNA2/NAM7 helicase helicase domain-containing protein</fullName>
    </recommendedName>
</protein>
<dbReference type="GO" id="GO:0005737">
    <property type="term" value="C:cytoplasm"/>
    <property type="evidence" value="ECO:0007669"/>
    <property type="project" value="UniProtKB-SubCell"/>
</dbReference>
<organism evidence="4 6">
    <name type="scientific">Punica granatum</name>
    <name type="common">Pomegranate</name>
    <dbReference type="NCBI Taxonomy" id="22663"/>
    <lineage>
        <taxon>Eukaryota</taxon>
        <taxon>Viridiplantae</taxon>
        <taxon>Streptophyta</taxon>
        <taxon>Embryophyta</taxon>
        <taxon>Tracheophyta</taxon>
        <taxon>Spermatophyta</taxon>
        <taxon>Magnoliopsida</taxon>
        <taxon>eudicotyledons</taxon>
        <taxon>Gunneridae</taxon>
        <taxon>Pentapetalae</taxon>
        <taxon>rosids</taxon>
        <taxon>malvids</taxon>
        <taxon>Myrtales</taxon>
        <taxon>Lythraceae</taxon>
        <taxon>Punica</taxon>
    </lineage>
</organism>
<dbReference type="STRING" id="22663.A0A218WCM8"/>
<keyword evidence="2" id="KW-0963">Cytoplasm</keyword>
<evidence type="ECO:0000313" key="5">
    <source>
        <dbReference type="EMBL" id="PKI68550.1"/>
    </source>
</evidence>
<dbReference type="AlphaFoldDB" id="A0A218WCM8"/>
<evidence type="ECO:0000256" key="1">
    <source>
        <dbReference type="ARBA" id="ARBA00004496"/>
    </source>
</evidence>
<evidence type="ECO:0000313" key="7">
    <source>
        <dbReference type="Proteomes" id="UP000233551"/>
    </source>
</evidence>
<evidence type="ECO:0000313" key="4">
    <source>
        <dbReference type="EMBL" id="OWM70283.1"/>
    </source>
</evidence>
<dbReference type="EMBL" id="MTKT01004810">
    <property type="protein sequence ID" value="OWM70283.1"/>
    <property type="molecule type" value="Genomic_DNA"/>
</dbReference>
<sequence length="92" mass="10004">MGALMRYWIVILTYSSSSLLRAEGVGRSHFSRTFLDEAGQASEPEAMVPLANLCRVSTVVVLDGDPKQLGPVVSSKDADTLGLGRSYLERLF</sequence>
<reference evidence="5 7" key="3">
    <citation type="submission" date="2017-11" db="EMBL/GenBank/DDBJ databases">
        <title>De-novo sequencing of pomegranate (Punica granatum L.) genome.</title>
        <authorList>
            <person name="Akparov Z."/>
            <person name="Amiraslanov A."/>
            <person name="Hajiyeva S."/>
            <person name="Abbasov M."/>
            <person name="Kaur K."/>
            <person name="Hamwieh A."/>
            <person name="Solovyev V."/>
            <person name="Salamov A."/>
            <person name="Braich B."/>
            <person name="Kosarev P."/>
            <person name="Mahmoud A."/>
            <person name="Hajiyev E."/>
            <person name="Babayeva S."/>
            <person name="Izzatullayeva V."/>
            <person name="Mammadov A."/>
            <person name="Mammadov A."/>
            <person name="Sharifova S."/>
            <person name="Ojaghi J."/>
            <person name="Eynullazada K."/>
            <person name="Bayramov B."/>
            <person name="Abdulazimova A."/>
            <person name="Shahmuradov I."/>
        </authorList>
    </citation>
    <scope>NUCLEOTIDE SEQUENCE [LARGE SCALE GENOMIC DNA]</scope>
    <source>
        <strain evidence="5">AG2017</strain>
        <strain evidence="7">cv. AG2017</strain>
        <tissue evidence="5">Leaf</tissue>
    </source>
</reference>
<keyword evidence="7" id="KW-1185">Reference proteome</keyword>
<dbReference type="Gene3D" id="3.40.50.300">
    <property type="entry name" value="P-loop containing nucleotide triphosphate hydrolases"/>
    <property type="match status" value="1"/>
</dbReference>
<comment type="subcellular location">
    <subcellularLocation>
        <location evidence="1">Cytoplasm</location>
    </subcellularLocation>
</comment>
<dbReference type="GO" id="GO:0004386">
    <property type="term" value="F:helicase activity"/>
    <property type="evidence" value="ECO:0007669"/>
    <property type="project" value="InterPro"/>
</dbReference>
<dbReference type="SUPFAM" id="SSF52540">
    <property type="entry name" value="P-loop containing nucleoside triphosphate hydrolases"/>
    <property type="match status" value="1"/>
</dbReference>
<proteinExistence type="predicted"/>
<dbReference type="InterPro" id="IPR027417">
    <property type="entry name" value="P-loop_NTPase"/>
</dbReference>
<dbReference type="PANTHER" id="PTHR45418:SF1">
    <property type="entry name" value="CANCER_TESTIS ANTIGEN 55"/>
    <property type="match status" value="1"/>
</dbReference>
<dbReference type="Proteomes" id="UP000197138">
    <property type="component" value="Unassembled WGS sequence"/>
</dbReference>